<dbReference type="PANTHER" id="PTHR33337">
    <property type="entry name" value="GFA DOMAIN-CONTAINING PROTEIN"/>
    <property type="match status" value="1"/>
</dbReference>
<evidence type="ECO:0000256" key="3">
    <source>
        <dbReference type="ARBA" id="ARBA00022833"/>
    </source>
</evidence>
<reference evidence="6 7" key="1">
    <citation type="submission" date="2018-02" db="EMBL/GenBank/DDBJ databases">
        <title>The genomes of Aspergillus section Nigri reveals drivers in fungal speciation.</title>
        <authorList>
            <consortium name="DOE Joint Genome Institute"/>
            <person name="Vesth T.C."/>
            <person name="Nybo J."/>
            <person name="Theobald S."/>
            <person name="Brandl J."/>
            <person name="Frisvad J.C."/>
            <person name="Nielsen K.F."/>
            <person name="Lyhne E.K."/>
            <person name="Kogle M.E."/>
            <person name="Kuo A."/>
            <person name="Riley R."/>
            <person name="Clum A."/>
            <person name="Nolan M."/>
            <person name="Lipzen A."/>
            <person name="Salamov A."/>
            <person name="Henrissat B."/>
            <person name="Wiebenga A."/>
            <person name="De vries R.P."/>
            <person name="Grigoriev I.V."/>
            <person name="Mortensen U.H."/>
            <person name="Andersen M.R."/>
            <person name="Baker S.E."/>
        </authorList>
    </citation>
    <scope>NUCLEOTIDE SEQUENCE [LARGE SCALE GENOMIC DNA]</scope>
    <source>
        <strain evidence="6 7">CBS 707.79</strain>
    </source>
</reference>
<keyword evidence="2" id="KW-0479">Metal-binding</keyword>
<dbReference type="VEuPathDB" id="FungiDB:BO71DRAFT_399716"/>
<name>A0A319D8A5_9EURO</name>
<evidence type="ECO:0000256" key="1">
    <source>
        <dbReference type="ARBA" id="ARBA00005495"/>
    </source>
</evidence>
<keyword evidence="3" id="KW-0862">Zinc</keyword>
<comment type="similarity">
    <text evidence="1">Belongs to the Gfa family.</text>
</comment>
<dbReference type="GO" id="GO:0046872">
    <property type="term" value="F:metal ion binding"/>
    <property type="evidence" value="ECO:0007669"/>
    <property type="project" value="UniProtKB-KW"/>
</dbReference>
<feature type="domain" description="CENP-V/GFA" evidence="5">
    <location>
        <begin position="2"/>
        <end position="116"/>
    </location>
</feature>
<evidence type="ECO:0000313" key="6">
    <source>
        <dbReference type="EMBL" id="PYH93499.1"/>
    </source>
</evidence>
<dbReference type="AlphaFoldDB" id="A0A319D8A5"/>
<evidence type="ECO:0000259" key="5">
    <source>
        <dbReference type="PROSITE" id="PS51891"/>
    </source>
</evidence>
<protein>
    <recommendedName>
        <fullName evidence="5">CENP-V/GFA domain-containing protein</fullName>
    </recommendedName>
</protein>
<evidence type="ECO:0000256" key="2">
    <source>
        <dbReference type="ARBA" id="ARBA00022723"/>
    </source>
</evidence>
<keyword evidence="4" id="KW-0456">Lyase</keyword>
<dbReference type="Proteomes" id="UP000247810">
    <property type="component" value="Unassembled WGS sequence"/>
</dbReference>
<dbReference type="Gene3D" id="3.90.1590.10">
    <property type="entry name" value="glutathione-dependent formaldehyde- activating enzyme (gfa)"/>
    <property type="match status" value="2"/>
</dbReference>
<gene>
    <name evidence="6" type="ORF">BO71DRAFT_399716</name>
</gene>
<dbReference type="GO" id="GO:0016846">
    <property type="term" value="F:carbon-sulfur lyase activity"/>
    <property type="evidence" value="ECO:0007669"/>
    <property type="project" value="InterPro"/>
</dbReference>
<evidence type="ECO:0000313" key="7">
    <source>
        <dbReference type="Proteomes" id="UP000247810"/>
    </source>
</evidence>
<dbReference type="EMBL" id="KZ825892">
    <property type="protein sequence ID" value="PYH93499.1"/>
    <property type="molecule type" value="Genomic_DNA"/>
</dbReference>
<organism evidence="6 7">
    <name type="scientific">Aspergillus ellipticus CBS 707.79</name>
    <dbReference type="NCBI Taxonomy" id="1448320"/>
    <lineage>
        <taxon>Eukaryota</taxon>
        <taxon>Fungi</taxon>
        <taxon>Dikarya</taxon>
        <taxon>Ascomycota</taxon>
        <taxon>Pezizomycotina</taxon>
        <taxon>Eurotiomycetes</taxon>
        <taxon>Eurotiomycetidae</taxon>
        <taxon>Eurotiales</taxon>
        <taxon>Aspergillaceae</taxon>
        <taxon>Aspergillus</taxon>
        <taxon>Aspergillus subgen. Circumdati</taxon>
    </lineage>
</organism>
<dbReference type="InterPro" id="IPR006913">
    <property type="entry name" value="CENP-V/GFA"/>
</dbReference>
<dbReference type="PROSITE" id="PS51891">
    <property type="entry name" value="CENP_V_GFA"/>
    <property type="match status" value="1"/>
</dbReference>
<keyword evidence="7" id="KW-1185">Reference proteome</keyword>
<dbReference type="InterPro" id="IPR011057">
    <property type="entry name" value="Mss4-like_sf"/>
</dbReference>
<sequence length="353" mass="38295">MQQGRVASPIACLCGGVAQEIQLAASTDQAVLDLCHCTACRTVTGMLCSTYYPLQARPRTLDGLQEYPEAEGISRYFCKTCGAHVFAHSKHMGQSFVATGLLGEGLPPTQSIRHWRAAETRDGGLTSFLPGETGSASVCWLRTAPSHQGSSSPVDPEPASQDSDGLLARCHCGGVEFYITRPDASSLEPTSPWPDLLVPYYSQSSENPADVKWWLQDINTKYLAGTCACPSCRLASGFPIQAWAFVPKSNLYNLSKTPLAFGTGTMQQYSSSPGVYRDFCSHCGASIFWHDEGRPLLIDVSVGLLRAEEGSKASGWLRWATQRVSFAEMALDRLLIDELQGGLKKEETLLSGR</sequence>
<dbReference type="STRING" id="1448320.A0A319D8A5"/>
<proteinExistence type="inferred from homology"/>
<dbReference type="SUPFAM" id="SSF51316">
    <property type="entry name" value="Mss4-like"/>
    <property type="match status" value="2"/>
</dbReference>
<accession>A0A319D8A5</accession>
<dbReference type="Pfam" id="PF04828">
    <property type="entry name" value="GFA"/>
    <property type="match status" value="2"/>
</dbReference>
<evidence type="ECO:0000256" key="4">
    <source>
        <dbReference type="ARBA" id="ARBA00023239"/>
    </source>
</evidence>
<dbReference type="OrthoDB" id="5422068at2759"/>
<dbReference type="PANTHER" id="PTHR33337:SF32">
    <property type="entry name" value="DUF636 DOMAIN PROTEIN (AFU_ORTHOLOGUE AFUA_7G04120)"/>
    <property type="match status" value="1"/>
</dbReference>